<gene>
    <name evidence="1" type="ORF">FHS38_006127</name>
</gene>
<dbReference type="AlphaFoldDB" id="A0A7W7LH22"/>
<accession>A0A7W7LH22</accession>
<dbReference type="Proteomes" id="UP000556436">
    <property type="component" value="Unassembled WGS sequence"/>
</dbReference>
<dbReference type="RefSeq" id="WP_184738949.1">
    <property type="nucleotide sequence ID" value="NZ_BMRW01000014.1"/>
</dbReference>
<reference evidence="1 2" key="1">
    <citation type="submission" date="2020-08" db="EMBL/GenBank/DDBJ databases">
        <title>Genomic Encyclopedia of Type Strains, Phase III (KMG-III): the genomes of soil and plant-associated and newly described type strains.</title>
        <authorList>
            <person name="Whitman W."/>
        </authorList>
    </citation>
    <scope>NUCLEOTIDE SEQUENCE [LARGE SCALE GENOMIC DNA]</scope>
    <source>
        <strain evidence="1 2">CECT 3265</strain>
    </source>
</reference>
<dbReference type="EMBL" id="JACHJG010000016">
    <property type="protein sequence ID" value="MBB4890049.1"/>
    <property type="molecule type" value="Genomic_DNA"/>
</dbReference>
<organism evidence="1 2">
    <name type="scientific">Streptomyces netropsis</name>
    <name type="common">Streptoverticillium netropsis</name>
    <dbReference type="NCBI Taxonomy" id="55404"/>
    <lineage>
        <taxon>Bacteria</taxon>
        <taxon>Bacillati</taxon>
        <taxon>Actinomycetota</taxon>
        <taxon>Actinomycetes</taxon>
        <taxon>Kitasatosporales</taxon>
        <taxon>Streptomycetaceae</taxon>
        <taxon>Streptomyces</taxon>
    </lineage>
</organism>
<keyword evidence="2" id="KW-1185">Reference proteome</keyword>
<proteinExistence type="predicted"/>
<evidence type="ECO:0000313" key="2">
    <source>
        <dbReference type="Proteomes" id="UP000556436"/>
    </source>
</evidence>
<sequence length="132" mass="14841">MVWAGRPSNALWRPPPGGLCAIHQPNLLPRLATPAKLFAADYWITAEAVDGSDEATLWILADDQKSWASVDYVPGHDTFTVEHYGPRGLWDELESAFRLWEHRGRPDRDRAGLTITAEGQHVWLDTPDNIIN</sequence>
<protein>
    <submittedName>
        <fullName evidence="1">Uncharacterized protein</fullName>
    </submittedName>
</protein>
<name>A0A7W7LH22_STRNE</name>
<evidence type="ECO:0000313" key="1">
    <source>
        <dbReference type="EMBL" id="MBB4890049.1"/>
    </source>
</evidence>
<comment type="caution">
    <text evidence="1">The sequence shown here is derived from an EMBL/GenBank/DDBJ whole genome shotgun (WGS) entry which is preliminary data.</text>
</comment>